<dbReference type="Proteomes" id="UP000219374">
    <property type="component" value="Unassembled WGS sequence"/>
</dbReference>
<evidence type="ECO:0008006" key="4">
    <source>
        <dbReference type="Google" id="ProtNLM"/>
    </source>
</evidence>
<evidence type="ECO:0000313" key="2">
    <source>
        <dbReference type="EMBL" id="SOD56549.1"/>
    </source>
</evidence>
<evidence type="ECO:0000256" key="1">
    <source>
        <dbReference type="SAM" id="SignalP"/>
    </source>
</evidence>
<dbReference type="Gene3D" id="3.40.50.1820">
    <property type="entry name" value="alpha/beta hydrolase"/>
    <property type="match status" value="1"/>
</dbReference>
<feature type="chain" id="PRO_5012131597" description="S9 family peptidase" evidence="1">
    <location>
        <begin position="26"/>
        <end position="488"/>
    </location>
</feature>
<evidence type="ECO:0000313" key="3">
    <source>
        <dbReference type="Proteomes" id="UP000219374"/>
    </source>
</evidence>
<dbReference type="SUPFAM" id="SSF82171">
    <property type="entry name" value="DPP6 N-terminal domain-like"/>
    <property type="match status" value="1"/>
</dbReference>
<protein>
    <recommendedName>
        <fullName evidence="4">S9 family peptidase</fullName>
    </recommendedName>
</protein>
<sequence>MGKWGIALVAGFCLAMGAAVTPAKAQVDVDAFIRKDKFGSIKLSPSGEFYAASVPLEDRTAFAVMRRSDRKLTTSFALGKNVHVANFWWVSDGRVLFSVEEKYGSLDEPFATGELFAVGAEGGAPEMLVGYRVADRGPGTRIQPKTAENVSAFLVDPLTSDSRNVIVSIWPWNREPFSRAERMDIYTGRRVTLARAPVARADFTTDHQGVVRFALGSGSDNVRKLYYRAGADSEWELINDEAVSGRVETPVGFSSDDTRVYLTVEQTSGPDVIVEMDVATKARKDVFRNDNVDPAAIIVSNQFKPVPVGALFVDGKPRTEFFDGTDEMARLYRSLEAVFPGESVTVTSSTADGRLSLIRVDSDRNPGDFYVFDTETKKADYLVGRRDWLDPAQLAEARPIRLKARDGLELHGYVTLPPGAGDGPRAMVVLPHGDRSRYGIGGDSTTKCRCLRQPATLYCRSTSVAPTVMAVPSRRLAPGNGAEPCRMI</sequence>
<feature type="signal peptide" evidence="1">
    <location>
        <begin position="1"/>
        <end position="25"/>
    </location>
</feature>
<organism evidence="2 3">
    <name type="scientific">Pseudoxanthomonas wuyuanensis</name>
    <dbReference type="NCBI Taxonomy" id="1073196"/>
    <lineage>
        <taxon>Bacteria</taxon>
        <taxon>Pseudomonadati</taxon>
        <taxon>Pseudomonadota</taxon>
        <taxon>Gammaproteobacteria</taxon>
        <taxon>Lysobacterales</taxon>
        <taxon>Lysobacteraceae</taxon>
        <taxon>Pseudoxanthomonas</taxon>
    </lineage>
</organism>
<gene>
    <name evidence="2" type="ORF">SAMN06296416_11046</name>
</gene>
<keyword evidence="3" id="KW-1185">Reference proteome</keyword>
<keyword evidence="1" id="KW-0732">Signal</keyword>
<name>A0A286DD52_9GAMM</name>
<dbReference type="InterPro" id="IPR029058">
    <property type="entry name" value="AB_hydrolase_fold"/>
</dbReference>
<reference evidence="2 3" key="1">
    <citation type="submission" date="2017-09" db="EMBL/GenBank/DDBJ databases">
        <authorList>
            <person name="Ehlers B."/>
            <person name="Leendertz F.H."/>
        </authorList>
    </citation>
    <scope>NUCLEOTIDE SEQUENCE [LARGE SCALE GENOMIC DNA]</scope>
    <source>
        <strain evidence="2 3">CGMCC 1.10978</strain>
    </source>
</reference>
<dbReference type="EMBL" id="OCND01000010">
    <property type="protein sequence ID" value="SOD56549.1"/>
    <property type="molecule type" value="Genomic_DNA"/>
</dbReference>
<proteinExistence type="predicted"/>
<dbReference type="AlphaFoldDB" id="A0A286DD52"/>
<accession>A0A286DD52</accession>